<keyword evidence="4" id="KW-1185">Reference proteome</keyword>
<evidence type="ECO:0000313" key="3">
    <source>
        <dbReference type="EMBL" id="KAF6152567.1"/>
    </source>
</evidence>
<keyword evidence="1" id="KW-0472">Membrane</keyword>
<name>A0A7J7MCI0_9MAGN</name>
<proteinExistence type="predicted"/>
<feature type="chain" id="PRO_5029672370" evidence="2">
    <location>
        <begin position="29"/>
        <end position="174"/>
    </location>
</feature>
<gene>
    <name evidence="3" type="ORF">GIB67_013014</name>
</gene>
<dbReference type="AlphaFoldDB" id="A0A7J7MCI0"/>
<evidence type="ECO:0000256" key="2">
    <source>
        <dbReference type="SAM" id="SignalP"/>
    </source>
</evidence>
<protein>
    <submittedName>
        <fullName evidence="3">Uncharacterized protein</fullName>
    </submittedName>
</protein>
<feature type="transmembrane region" description="Helical" evidence="1">
    <location>
        <begin position="102"/>
        <end position="122"/>
    </location>
</feature>
<dbReference type="EMBL" id="JACGCM010001620">
    <property type="protein sequence ID" value="KAF6152567.1"/>
    <property type="molecule type" value="Genomic_DNA"/>
</dbReference>
<accession>A0A7J7MCI0</accession>
<comment type="caution">
    <text evidence="3">The sequence shown here is derived from an EMBL/GenBank/DDBJ whole genome shotgun (WGS) entry which is preliminary data.</text>
</comment>
<feature type="signal peptide" evidence="2">
    <location>
        <begin position="1"/>
        <end position="28"/>
    </location>
</feature>
<organism evidence="3 4">
    <name type="scientific">Kingdonia uniflora</name>
    <dbReference type="NCBI Taxonomy" id="39325"/>
    <lineage>
        <taxon>Eukaryota</taxon>
        <taxon>Viridiplantae</taxon>
        <taxon>Streptophyta</taxon>
        <taxon>Embryophyta</taxon>
        <taxon>Tracheophyta</taxon>
        <taxon>Spermatophyta</taxon>
        <taxon>Magnoliopsida</taxon>
        <taxon>Ranunculales</taxon>
        <taxon>Circaeasteraceae</taxon>
        <taxon>Kingdonia</taxon>
    </lineage>
</organism>
<keyword evidence="2" id="KW-0732">Signal</keyword>
<evidence type="ECO:0000313" key="4">
    <source>
        <dbReference type="Proteomes" id="UP000541444"/>
    </source>
</evidence>
<keyword evidence="1" id="KW-1133">Transmembrane helix</keyword>
<keyword evidence="1" id="KW-0812">Transmembrane</keyword>
<evidence type="ECO:0000256" key="1">
    <source>
        <dbReference type="SAM" id="Phobius"/>
    </source>
</evidence>
<dbReference type="Proteomes" id="UP000541444">
    <property type="component" value="Unassembled WGS sequence"/>
</dbReference>
<feature type="transmembrane region" description="Helical" evidence="1">
    <location>
        <begin position="128"/>
        <end position="147"/>
    </location>
</feature>
<reference evidence="3 4" key="1">
    <citation type="journal article" date="2020" name="IScience">
        <title>Genome Sequencing of the Endangered Kingdonia uniflora (Circaeasteraceae, Ranunculales) Reveals Potential Mechanisms of Evolutionary Specialization.</title>
        <authorList>
            <person name="Sun Y."/>
            <person name="Deng T."/>
            <person name="Zhang A."/>
            <person name="Moore M.J."/>
            <person name="Landis J.B."/>
            <person name="Lin N."/>
            <person name="Zhang H."/>
            <person name="Zhang X."/>
            <person name="Huang J."/>
            <person name="Zhang X."/>
            <person name="Sun H."/>
            <person name="Wang H."/>
        </authorList>
    </citation>
    <scope>NUCLEOTIDE SEQUENCE [LARGE SCALE GENOMIC DNA]</scope>
    <source>
        <strain evidence="3">TB1705</strain>
        <tissue evidence="3">Leaf</tissue>
    </source>
</reference>
<sequence length="174" mass="20636">MVRCKGHKCSWWIYVTRLLSSALFKVSTYCSVHTCIRVETDGENAYKVASSRWVASIIKRKLRKDPNYKPSRFIGDIQINRNIDVTYNLAWRVKESPRKCIIILYVICSPISVIRTTMFIILSFRMSFVRLTMSFVIQCFSFVLRYLSFDLRNYFKYEAAFSMHTNYLRAAFRK</sequence>